<keyword evidence="3" id="KW-1185">Reference proteome</keyword>
<evidence type="ECO:0008006" key="4">
    <source>
        <dbReference type="Google" id="ProtNLM"/>
    </source>
</evidence>
<feature type="region of interest" description="Disordered" evidence="1">
    <location>
        <begin position="371"/>
        <end position="402"/>
    </location>
</feature>
<dbReference type="Proteomes" id="UP001597073">
    <property type="component" value="Unassembled WGS sequence"/>
</dbReference>
<gene>
    <name evidence="2" type="ORF">ACFQZI_13040</name>
</gene>
<evidence type="ECO:0000313" key="3">
    <source>
        <dbReference type="Proteomes" id="UP001597073"/>
    </source>
</evidence>
<dbReference type="RefSeq" id="WP_377143103.1">
    <property type="nucleotide sequence ID" value="NZ_JBHTIA010000009.1"/>
</dbReference>
<feature type="region of interest" description="Disordered" evidence="1">
    <location>
        <begin position="437"/>
        <end position="457"/>
    </location>
</feature>
<feature type="region of interest" description="Disordered" evidence="1">
    <location>
        <begin position="209"/>
        <end position="232"/>
    </location>
</feature>
<protein>
    <recommendedName>
        <fullName evidence="4">Tetratricopeptide repeat protein</fullName>
    </recommendedName>
</protein>
<evidence type="ECO:0000313" key="2">
    <source>
        <dbReference type="EMBL" id="MFD0765782.1"/>
    </source>
</evidence>
<organism evidence="2 3">
    <name type="scientific">Mucilaginibacter lutimaris</name>
    <dbReference type="NCBI Taxonomy" id="931629"/>
    <lineage>
        <taxon>Bacteria</taxon>
        <taxon>Pseudomonadati</taxon>
        <taxon>Bacteroidota</taxon>
        <taxon>Sphingobacteriia</taxon>
        <taxon>Sphingobacteriales</taxon>
        <taxon>Sphingobacteriaceae</taxon>
        <taxon>Mucilaginibacter</taxon>
    </lineage>
</organism>
<comment type="caution">
    <text evidence="2">The sequence shown here is derived from an EMBL/GenBank/DDBJ whole genome shotgun (WGS) entry which is preliminary data.</text>
</comment>
<dbReference type="EMBL" id="JBHTIA010000009">
    <property type="protein sequence ID" value="MFD0765782.1"/>
    <property type="molecule type" value="Genomic_DNA"/>
</dbReference>
<accession>A0ABW2ZI11</accession>
<name>A0ABW2ZI11_9SPHI</name>
<sequence>MDQYVDSRQKEILWDLLANPADNGSLYTQSLERLVRDNPQSGLLQVLLARTGDKKQVSRAAVYYNPRTLHKVVYHPEDLAVVNDASVIHTTEDVYTSTQRYFNVGVPAPESVDADAFDNNGYDIPAGQESVIADEPVNQPIQVIDEQIEEPIQIIELPEATEEASEGIAEEITEAPVVNNGFDQTQQSFGGPENVEEQPAAETIIEDSYQSHQPEASNEQTPVETQADEDTPPPIPQYEGPRFGSRFPKPVVQNIPAQEPEQPQEDIEDDVYDEIVSIEDIGFEQNTTETPAEPIAEARFSEPYVESGPEEEEASEVLFHQPQPVAEHLDDENKHIQEQEERLIMDSAIGADYLSFDKKLDELRGVNNNANVEETVAPKNEPSEGGPAAQLNESTEHQVSRYDDDKMPYTFMWWLSKTRKEHAGTYQPYVNSREQVNNAKQAPQETAGPARRGGGGSELQQQYYENIFSLTSVSGVERDTNDGKIAFDPAKKEDVIIERFIHAEPQIKPLSADKLDNENKAKRSSEDQNDFVTETLARIYCDQMLYHKAIATYKKLILKYPEKKLYFAAQIEQLEKKTN</sequence>
<reference evidence="3" key="1">
    <citation type="journal article" date="2019" name="Int. J. Syst. Evol. Microbiol.">
        <title>The Global Catalogue of Microorganisms (GCM) 10K type strain sequencing project: providing services to taxonomists for standard genome sequencing and annotation.</title>
        <authorList>
            <consortium name="The Broad Institute Genomics Platform"/>
            <consortium name="The Broad Institute Genome Sequencing Center for Infectious Disease"/>
            <person name="Wu L."/>
            <person name="Ma J."/>
        </authorList>
    </citation>
    <scope>NUCLEOTIDE SEQUENCE [LARGE SCALE GENOMIC DNA]</scope>
    <source>
        <strain evidence="3">CCUG 60742</strain>
    </source>
</reference>
<feature type="compositionally biased region" description="Polar residues" evidence="1">
    <location>
        <begin position="209"/>
        <end position="224"/>
    </location>
</feature>
<proteinExistence type="predicted"/>
<evidence type="ECO:0000256" key="1">
    <source>
        <dbReference type="SAM" id="MobiDB-lite"/>
    </source>
</evidence>